<evidence type="ECO:0000313" key="4">
    <source>
        <dbReference type="EMBL" id="QJW93384.1"/>
    </source>
</evidence>
<gene>
    <name evidence="3" type="primary">smpB</name>
    <name evidence="4" type="ORF">FTUN_0890</name>
</gene>
<comment type="similarity">
    <text evidence="3">Belongs to the SmpB family.</text>
</comment>
<comment type="function">
    <text evidence="3">Required for rescue of stalled ribosomes mediated by trans-translation. Binds to transfer-messenger RNA (tmRNA), required for stable association of tmRNA with ribosomes. tmRNA and SmpB together mimic tRNA shape, replacing the anticodon stem-loop with SmpB. tmRNA is encoded by the ssrA gene; the 2 termini fold to resemble tRNA(Ala) and it encodes a 'tag peptide', a short internal open reading frame. During trans-translation Ala-aminoacylated tmRNA acts like a tRNA, entering the A-site of stalled ribosomes, displacing the stalled mRNA. The ribosome then switches to translate the ORF on the tmRNA; the nascent peptide is terminated with the 'tag peptide' encoded by the tmRNA and targeted for degradation. The ribosome is freed to recommence translation, which seems to be the essential function of trans-translation.</text>
</comment>
<dbReference type="PROSITE" id="PS01317">
    <property type="entry name" value="SSRP"/>
    <property type="match status" value="1"/>
</dbReference>
<dbReference type="EMBL" id="CP053452">
    <property type="protein sequence ID" value="QJW93384.1"/>
    <property type="molecule type" value="Genomic_DNA"/>
</dbReference>
<evidence type="ECO:0000256" key="1">
    <source>
        <dbReference type="ARBA" id="ARBA00022490"/>
    </source>
</evidence>
<keyword evidence="5" id="KW-1185">Reference proteome</keyword>
<dbReference type="GO" id="GO:0003723">
    <property type="term" value="F:RNA binding"/>
    <property type="evidence" value="ECO:0007669"/>
    <property type="project" value="UniProtKB-UniRule"/>
</dbReference>
<keyword evidence="1 3" id="KW-0963">Cytoplasm</keyword>
<dbReference type="GO" id="GO:0005829">
    <property type="term" value="C:cytosol"/>
    <property type="evidence" value="ECO:0007669"/>
    <property type="project" value="TreeGrafter"/>
</dbReference>
<dbReference type="NCBIfam" id="NF003843">
    <property type="entry name" value="PRK05422.1"/>
    <property type="match status" value="1"/>
</dbReference>
<dbReference type="NCBIfam" id="TIGR00086">
    <property type="entry name" value="smpB"/>
    <property type="match status" value="1"/>
</dbReference>
<accession>A0A6M5YIL2</accession>
<evidence type="ECO:0000256" key="2">
    <source>
        <dbReference type="ARBA" id="ARBA00022884"/>
    </source>
</evidence>
<proteinExistence type="inferred from homology"/>
<dbReference type="Gene3D" id="2.40.280.10">
    <property type="match status" value="1"/>
</dbReference>
<dbReference type="AlphaFoldDB" id="A0A6M5YIL2"/>
<dbReference type="InterPro" id="IPR000037">
    <property type="entry name" value="SsrA-bd_prot"/>
</dbReference>
<dbReference type="InterPro" id="IPR020081">
    <property type="entry name" value="SsrA-bd_prot_CS"/>
</dbReference>
<evidence type="ECO:0000313" key="5">
    <source>
        <dbReference type="Proteomes" id="UP000503447"/>
    </source>
</evidence>
<dbReference type="PANTHER" id="PTHR30308:SF2">
    <property type="entry name" value="SSRA-BINDING PROTEIN"/>
    <property type="match status" value="1"/>
</dbReference>
<protein>
    <recommendedName>
        <fullName evidence="3">SsrA-binding protein</fullName>
    </recommendedName>
    <alternativeName>
        <fullName evidence="3">Small protein B</fullName>
    </alternativeName>
</protein>
<dbReference type="Proteomes" id="UP000503447">
    <property type="component" value="Chromosome"/>
</dbReference>
<name>A0A6M5YIL2_9BACT</name>
<reference evidence="5" key="1">
    <citation type="submission" date="2020-05" db="EMBL/GenBank/DDBJ databases">
        <title>Frigoriglobus tundricola gen. nov., sp. nov., a psychrotolerant cellulolytic planctomycete of the family Gemmataceae with two divergent copies of 16S rRNA gene.</title>
        <authorList>
            <person name="Kulichevskaya I.S."/>
            <person name="Ivanova A.A."/>
            <person name="Naumoff D.G."/>
            <person name="Beletsky A.V."/>
            <person name="Rijpstra W.I.C."/>
            <person name="Sinninghe Damste J.S."/>
            <person name="Mardanov A.V."/>
            <person name="Ravin N.V."/>
            <person name="Dedysh S.N."/>
        </authorList>
    </citation>
    <scope>NUCLEOTIDE SEQUENCE [LARGE SCALE GENOMIC DNA]</scope>
    <source>
        <strain evidence="5">PL17</strain>
    </source>
</reference>
<sequence length="190" mass="21404">MPAWRPTLCGRQVSSGTTGPKTCIMAKSDKKDKKADADGTVNICRNRRALHDYEIIDRLECGVVLVGTEVKSLRDGHANLEDAYGRIDDNNELWLIGAEIPEYTFGNRLNHKPKRTRKLLLHRREIAKFAAAADAKGLTLVPLRMYFKEGKAKLELAVAKGKQSHDKRESLKKADARRDIDRALAARRKK</sequence>
<dbReference type="SUPFAM" id="SSF74982">
    <property type="entry name" value="Small protein B (SmpB)"/>
    <property type="match status" value="1"/>
</dbReference>
<comment type="subcellular location">
    <subcellularLocation>
        <location evidence="3">Cytoplasm</location>
    </subcellularLocation>
    <text evidence="3">The tmRNA-SmpB complex associates with stalled 70S ribosomes.</text>
</comment>
<dbReference type="GO" id="GO:0070929">
    <property type="term" value="P:trans-translation"/>
    <property type="evidence" value="ECO:0007669"/>
    <property type="project" value="UniProtKB-UniRule"/>
</dbReference>
<organism evidence="4 5">
    <name type="scientific">Frigoriglobus tundricola</name>
    <dbReference type="NCBI Taxonomy" id="2774151"/>
    <lineage>
        <taxon>Bacteria</taxon>
        <taxon>Pseudomonadati</taxon>
        <taxon>Planctomycetota</taxon>
        <taxon>Planctomycetia</taxon>
        <taxon>Gemmatales</taxon>
        <taxon>Gemmataceae</taxon>
        <taxon>Frigoriglobus</taxon>
    </lineage>
</organism>
<dbReference type="Pfam" id="PF01668">
    <property type="entry name" value="SmpB"/>
    <property type="match status" value="1"/>
</dbReference>
<evidence type="ECO:0000256" key="3">
    <source>
        <dbReference type="HAMAP-Rule" id="MF_00023"/>
    </source>
</evidence>
<dbReference type="GO" id="GO:0070930">
    <property type="term" value="P:trans-translation-dependent protein tagging"/>
    <property type="evidence" value="ECO:0007669"/>
    <property type="project" value="TreeGrafter"/>
</dbReference>
<dbReference type="CDD" id="cd09294">
    <property type="entry name" value="SmpB"/>
    <property type="match status" value="1"/>
</dbReference>
<dbReference type="InterPro" id="IPR023620">
    <property type="entry name" value="SmpB"/>
</dbReference>
<keyword evidence="2 3" id="KW-0694">RNA-binding</keyword>
<dbReference type="PANTHER" id="PTHR30308">
    <property type="entry name" value="TMRNA-BINDING COMPONENT OF TRANS-TRANSLATION TAGGING COMPLEX"/>
    <property type="match status" value="1"/>
</dbReference>
<dbReference type="KEGG" id="ftj:FTUN_0890"/>
<dbReference type="HAMAP" id="MF_00023">
    <property type="entry name" value="SmpB"/>
    <property type="match status" value="1"/>
</dbReference>